<organism evidence="2 3">
    <name type="scientific">Streptodolium elevatio</name>
    <dbReference type="NCBI Taxonomy" id="3157996"/>
    <lineage>
        <taxon>Bacteria</taxon>
        <taxon>Bacillati</taxon>
        <taxon>Actinomycetota</taxon>
        <taxon>Actinomycetes</taxon>
        <taxon>Kitasatosporales</taxon>
        <taxon>Streptomycetaceae</taxon>
        <taxon>Streptodolium</taxon>
    </lineage>
</organism>
<keyword evidence="3" id="KW-1185">Reference proteome</keyword>
<dbReference type="EMBL" id="JBEZFP010000025">
    <property type="protein sequence ID" value="MEU8134321.1"/>
    <property type="molecule type" value="Genomic_DNA"/>
</dbReference>
<evidence type="ECO:0000259" key="1">
    <source>
        <dbReference type="Pfam" id="PF01243"/>
    </source>
</evidence>
<protein>
    <submittedName>
        <fullName evidence="2">Pyridoxamine 5'-phosphate oxidase family protein</fullName>
    </submittedName>
</protein>
<sequence>MATTTREFSAVADDFLRTVAEIKYATMTTVDGLGRPRARVLLPIWEVVDGRPVGWLASFPTRVKKAHLAANPHSTLSYWAPSQNTASADAVTAWVEDPETKHAVWELYRKGSPRGVGYDPRAYWPQGPDDPGYHLLRFDPFRVQVMSGRDLATGRPARIWVADPVQAGR</sequence>
<dbReference type="InterPro" id="IPR012349">
    <property type="entry name" value="Split_barrel_FMN-bd"/>
</dbReference>
<comment type="caution">
    <text evidence="2">The sequence shown here is derived from an EMBL/GenBank/DDBJ whole genome shotgun (WGS) entry which is preliminary data.</text>
</comment>
<dbReference type="InterPro" id="IPR011576">
    <property type="entry name" value="Pyridox_Oxase_N"/>
</dbReference>
<gene>
    <name evidence="2" type="ORF">AB0C36_12515</name>
</gene>
<dbReference type="Pfam" id="PF01243">
    <property type="entry name" value="PNPOx_N"/>
    <property type="match status" value="1"/>
</dbReference>
<dbReference type="RefSeq" id="WP_358352879.1">
    <property type="nucleotide sequence ID" value="NZ_JBEZFP010000025.1"/>
</dbReference>
<proteinExistence type="predicted"/>
<accession>A0ABV3DEZ1</accession>
<evidence type="ECO:0000313" key="2">
    <source>
        <dbReference type="EMBL" id="MEU8134321.1"/>
    </source>
</evidence>
<name>A0ABV3DEZ1_9ACTN</name>
<feature type="domain" description="Pyridoxamine 5'-phosphate oxidase N-terminal" evidence="1">
    <location>
        <begin position="18"/>
        <end position="145"/>
    </location>
</feature>
<evidence type="ECO:0000313" key="3">
    <source>
        <dbReference type="Proteomes" id="UP001551482"/>
    </source>
</evidence>
<dbReference type="SUPFAM" id="SSF50475">
    <property type="entry name" value="FMN-binding split barrel"/>
    <property type="match status" value="1"/>
</dbReference>
<dbReference type="Gene3D" id="2.30.110.10">
    <property type="entry name" value="Electron Transport, Fmn-binding Protein, Chain A"/>
    <property type="match status" value="1"/>
</dbReference>
<dbReference type="Proteomes" id="UP001551482">
    <property type="component" value="Unassembled WGS sequence"/>
</dbReference>
<reference evidence="2 3" key="1">
    <citation type="submission" date="2024-06" db="EMBL/GenBank/DDBJ databases">
        <title>The Natural Products Discovery Center: Release of the First 8490 Sequenced Strains for Exploring Actinobacteria Biosynthetic Diversity.</title>
        <authorList>
            <person name="Kalkreuter E."/>
            <person name="Kautsar S.A."/>
            <person name="Yang D."/>
            <person name="Bader C.D."/>
            <person name="Teijaro C.N."/>
            <person name="Fluegel L."/>
            <person name="Davis C.M."/>
            <person name="Simpson J.R."/>
            <person name="Lauterbach L."/>
            <person name="Steele A.D."/>
            <person name="Gui C."/>
            <person name="Meng S."/>
            <person name="Li G."/>
            <person name="Viehrig K."/>
            <person name="Ye F."/>
            <person name="Su P."/>
            <person name="Kiefer A.F."/>
            <person name="Nichols A."/>
            <person name="Cepeda A.J."/>
            <person name="Yan W."/>
            <person name="Fan B."/>
            <person name="Jiang Y."/>
            <person name="Adhikari A."/>
            <person name="Zheng C.-J."/>
            <person name="Schuster L."/>
            <person name="Cowan T.M."/>
            <person name="Smanski M.J."/>
            <person name="Chevrette M.G."/>
            <person name="De Carvalho L.P.S."/>
            <person name="Shen B."/>
        </authorList>
    </citation>
    <scope>NUCLEOTIDE SEQUENCE [LARGE SCALE GENOMIC DNA]</scope>
    <source>
        <strain evidence="2 3">NPDC048946</strain>
    </source>
</reference>